<dbReference type="SUPFAM" id="SSF52833">
    <property type="entry name" value="Thioredoxin-like"/>
    <property type="match status" value="1"/>
</dbReference>
<comment type="caution">
    <text evidence="1">The sequence shown here is derived from an EMBL/GenBank/DDBJ whole genome shotgun (WGS) entry which is preliminary data.</text>
</comment>
<gene>
    <name evidence="1" type="ORF">JI741_06395</name>
</gene>
<proteinExistence type="predicted"/>
<keyword evidence="2" id="KW-1185">Reference proteome</keyword>
<protein>
    <submittedName>
        <fullName evidence="1">DUF1223 domain-containing protein</fullName>
    </submittedName>
</protein>
<dbReference type="Pfam" id="PF06764">
    <property type="entry name" value="DUF1223"/>
    <property type="match status" value="1"/>
</dbReference>
<evidence type="ECO:0000313" key="2">
    <source>
        <dbReference type="Proteomes" id="UP000613030"/>
    </source>
</evidence>
<dbReference type="Proteomes" id="UP000613030">
    <property type="component" value="Unassembled WGS sequence"/>
</dbReference>
<reference evidence="1 2" key="1">
    <citation type="submission" date="2021-01" db="EMBL/GenBank/DDBJ databases">
        <title>Chryseolinea sp. Jin1 Genome sequencing and assembly.</title>
        <authorList>
            <person name="Kim I."/>
        </authorList>
    </citation>
    <scope>NUCLEOTIDE SEQUENCE [LARGE SCALE GENOMIC DNA]</scope>
    <source>
        <strain evidence="1 2">Jin1</strain>
    </source>
</reference>
<evidence type="ECO:0000313" key="1">
    <source>
        <dbReference type="EMBL" id="MBL0740840.1"/>
    </source>
</evidence>
<dbReference type="RefSeq" id="WP_202008216.1">
    <property type="nucleotide sequence ID" value="NZ_JAERRB010000002.1"/>
</dbReference>
<dbReference type="PANTHER" id="PTHR36057">
    <property type="match status" value="1"/>
</dbReference>
<dbReference type="InterPro" id="IPR010634">
    <property type="entry name" value="DUF1223"/>
</dbReference>
<dbReference type="EMBL" id="JAERRB010000002">
    <property type="protein sequence ID" value="MBL0740840.1"/>
    <property type="molecule type" value="Genomic_DNA"/>
</dbReference>
<sequence>MHYALSILFLALSEGYVPTKPAPPVAVVELFTAEGCSSCPLADEMLKELTDIMQKEGKHVLALAYHVTYWNHLGWVDPYSQEAFTERQKKYSKLLNVQGLYTPEAVVNGKHEFVGSNPVSFRMAVDSALRTPATYALEAHAALQKDSVKLTYTLSKEPKRVVLNVAIVEKYVEHRVLRGENKDRTLKHYHVVRAMEKILKPMQNGTYTLAWPADLPKENGEMIVYVQQTSGWSIVGGVGVEVE</sequence>
<name>A0ABS1KNB5_9BACT</name>
<accession>A0ABS1KNB5</accession>
<dbReference type="PANTHER" id="PTHR36057:SF1">
    <property type="entry name" value="LIPOPROTEIN LIPID ATTACHMENT SITE-LIKE PROTEIN, PUTATIVE (DUF1223)-RELATED"/>
    <property type="match status" value="1"/>
</dbReference>
<organism evidence="1 2">
    <name type="scientific">Chryseolinea lacunae</name>
    <dbReference type="NCBI Taxonomy" id="2801331"/>
    <lineage>
        <taxon>Bacteria</taxon>
        <taxon>Pseudomonadati</taxon>
        <taxon>Bacteroidota</taxon>
        <taxon>Cytophagia</taxon>
        <taxon>Cytophagales</taxon>
        <taxon>Fulvivirgaceae</taxon>
        <taxon>Chryseolinea</taxon>
    </lineage>
</organism>
<dbReference type="InterPro" id="IPR036249">
    <property type="entry name" value="Thioredoxin-like_sf"/>
</dbReference>